<accession>A0A9D4GFW7</accession>
<keyword evidence="2" id="KW-1185">Reference proteome</keyword>
<gene>
    <name evidence="1" type="ORF">DPMN_117901</name>
</gene>
<dbReference type="EMBL" id="JAIWYP010000005">
    <property type="protein sequence ID" value="KAH3816385.1"/>
    <property type="molecule type" value="Genomic_DNA"/>
</dbReference>
<evidence type="ECO:0000313" key="2">
    <source>
        <dbReference type="Proteomes" id="UP000828390"/>
    </source>
</evidence>
<reference evidence="1" key="2">
    <citation type="submission" date="2020-11" db="EMBL/GenBank/DDBJ databases">
        <authorList>
            <person name="McCartney M.A."/>
            <person name="Auch B."/>
            <person name="Kono T."/>
            <person name="Mallez S."/>
            <person name="Becker A."/>
            <person name="Gohl D.M."/>
            <person name="Silverstein K.A.T."/>
            <person name="Koren S."/>
            <person name="Bechman K.B."/>
            <person name="Herman A."/>
            <person name="Abrahante J.E."/>
            <person name="Garbe J."/>
        </authorList>
    </citation>
    <scope>NUCLEOTIDE SEQUENCE</scope>
    <source>
        <strain evidence="1">Duluth1</strain>
        <tissue evidence="1">Whole animal</tissue>
    </source>
</reference>
<name>A0A9D4GFW7_DREPO</name>
<reference evidence="1" key="1">
    <citation type="journal article" date="2019" name="bioRxiv">
        <title>The Genome of the Zebra Mussel, Dreissena polymorpha: A Resource for Invasive Species Research.</title>
        <authorList>
            <person name="McCartney M.A."/>
            <person name="Auch B."/>
            <person name="Kono T."/>
            <person name="Mallez S."/>
            <person name="Zhang Y."/>
            <person name="Obille A."/>
            <person name="Becker A."/>
            <person name="Abrahante J.E."/>
            <person name="Garbe J."/>
            <person name="Badalamenti J.P."/>
            <person name="Herman A."/>
            <person name="Mangelson H."/>
            <person name="Liachko I."/>
            <person name="Sullivan S."/>
            <person name="Sone E.D."/>
            <person name="Koren S."/>
            <person name="Silverstein K.A.T."/>
            <person name="Beckman K.B."/>
            <person name="Gohl D.M."/>
        </authorList>
    </citation>
    <scope>NUCLEOTIDE SEQUENCE</scope>
    <source>
        <strain evidence="1">Duluth1</strain>
        <tissue evidence="1">Whole animal</tissue>
    </source>
</reference>
<dbReference type="AlphaFoldDB" id="A0A9D4GFW7"/>
<sequence>MKTLAHLIRARGLKRCILICQPEAEVLVQCSTGVRALCPPWSSTTTASLPTFRTRRMAPLAPLSLTSSNKVHISIVMHCIAASNTT</sequence>
<proteinExistence type="predicted"/>
<organism evidence="1 2">
    <name type="scientific">Dreissena polymorpha</name>
    <name type="common">Zebra mussel</name>
    <name type="synonym">Mytilus polymorpha</name>
    <dbReference type="NCBI Taxonomy" id="45954"/>
    <lineage>
        <taxon>Eukaryota</taxon>
        <taxon>Metazoa</taxon>
        <taxon>Spiralia</taxon>
        <taxon>Lophotrochozoa</taxon>
        <taxon>Mollusca</taxon>
        <taxon>Bivalvia</taxon>
        <taxon>Autobranchia</taxon>
        <taxon>Heteroconchia</taxon>
        <taxon>Euheterodonta</taxon>
        <taxon>Imparidentia</taxon>
        <taxon>Neoheterodontei</taxon>
        <taxon>Myida</taxon>
        <taxon>Dreissenoidea</taxon>
        <taxon>Dreissenidae</taxon>
        <taxon>Dreissena</taxon>
    </lineage>
</organism>
<dbReference type="Proteomes" id="UP000828390">
    <property type="component" value="Unassembled WGS sequence"/>
</dbReference>
<protein>
    <submittedName>
        <fullName evidence="1">Uncharacterized protein</fullName>
    </submittedName>
</protein>
<evidence type="ECO:0000313" key="1">
    <source>
        <dbReference type="EMBL" id="KAH3816385.1"/>
    </source>
</evidence>
<comment type="caution">
    <text evidence="1">The sequence shown here is derived from an EMBL/GenBank/DDBJ whole genome shotgun (WGS) entry which is preliminary data.</text>
</comment>